<dbReference type="EMBL" id="JAQQXQ010000007">
    <property type="protein sequence ID" value="MDC8755176.1"/>
    <property type="molecule type" value="Genomic_DNA"/>
</dbReference>
<dbReference type="Proteomes" id="UP001216558">
    <property type="component" value="Unassembled WGS sequence"/>
</dbReference>
<dbReference type="Pfam" id="PF13180">
    <property type="entry name" value="PDZ_2"/>
    <property type="match status" value="1"/>
</dbReference>
<feature type="chain" id="PRO_5047098352" evidence="2">
    <location>
        <begin position="24"/>
        <end position="497"/>
    </location>
</feature>
<dbReference type="InterPro" id="IPR018649">
    <property type="entry name" value="SHOCT"/>
</dbReference>
<sequence>MKSSIVTLALATSSLFFAAPALAMPDDPAELNSLIRTKYNGDAAAYVEDNRGEFRKMGCEGRADLLQALLDAGLAFENLEQSRYSAHAQAIRCAFDKGKMEALALLLTPDAMTMFEEVEFGQTWQASLLSSAIYWDSYDRVRHLLENGVHAAQHDKEAAILTREEHLLLAAYEALDTEKEDAIRAFQDAGFGHIIDAARNKANWRYVIDRMKGSRGGGGGGLFRSLLGGVAGAALGGTTGAALGFLGAGADASGDGDGNGAPQGSGPLPLATNRADLGAQLNPVTAPRRGLQVQKVDAGGPSALAGLMQGDVIVSIAGIPVASRGSFYVATEEAFSKERFEVEYLRDGVQQTALFDKSKAAPETGAAQAAGNLAPEAQAPARAPDPASTLDELQKLGDLRDRGILSEEEFEAMKARILGADTKASEGAANHSDGTPIAEAFGIRRGQSITDLSVIEEQPNDMICPLLSGPISILELVTKEEWNGKEAQAGRDHRQAA</sequence>
<protein>
    <submittedName>
        <fullName evidence="4">PDZ domain-containing protein</fullName>
    </submittedName>
</protein>
<name>A0ABT5JQY8_9SPHN</name>
<reference evidence="4 5" key="1">
    <citation type="submission" date="2022-10" db="EMBL/GenBank/DDBJ databases">
        <title>Erythrobacter sp. sf7 Genome sequencing.</title>
        <authorList>
            <person name="Park S."/>
        </authorList>
    </citation>
    <scope>NUCLEOTIDE SEQUENCE [LARGE SCALE GENOMIC DNA]</scope>
    <source>
        <strain evidence="5">sf7</strain>
    </source>
</reference>
<feature type="region of interest" description="Disordered" evidence="1">
    <location>
        <begin position="360"/>
        <end position="387"/>
    </location>
</feature>
<evidence type="ECO:0000259" key="3">
    <source>
        <dbReference type="SMART" id="SM00228"/>
    </source>
</evidence>
<feature type="domain" description="PDZ" evidence="3">
    <location>
        <begin position="241"/>
        <end position="348"/>
    </location>
</feature>
<dbReference type="InterPro" id="IPR001478">
    <property type="entry name" value="PDZ"/>
</dbReference>
<organism evidence="4 5">
    <name type="scientific">Erythrobacter fulvus</name>
    <dbReference type="NCBI Taxonomy" id="2987523"/>
    <lineage>
        <taxon>Bacteria</taxon>
        <taxon>Pseudomonadati</taxon>
        <taxon>Pseudomonadota</taxon>
        <taxon>Alphaproteobacteria</taxon>
        <taxon>Sphingomonadales</taxon>
        <taxon>Erythrobacteraceae</taxon>
        <taxon>Erythrobacter/Porphyrobacter group</taxon>
        <taxon>Erythrobacter</taxon>
    </lineage>
</organism>
<evidence type="ECO:0000313" key="5">
    <source>
        <dbReference type="Proteomes" id="UP001216558"/>
    </source>
</evidence>
<keyword evidence="2" id="KW-0732">Signal</keyword>
<feature type="compositionally biased region" description="Low complexity" evidence="1">
    <location>
        <begin position="361"/>
        <end position="370"/>
    </location>
</feature>
<evidence type="ECO:0000313" key="4">
    <source>
        <dbReference type="EMBL" id="MDC8755176.1"/>
    </source>
</evidence>
<proteinExistence type="predicted"/>
<gene>
    <name evidence="4" type="ORF">OIK40_11055</name>
</gene>
<comment type="caution">
    <text evidence="4">The sequence shown here is derived from an EMBL/GenBank/DDBJ whole genome shotgun (WGS) entry which is preliminary data.</text>
</comment>
<dbReference type="Pfam" id="PF09851">
    <property type="entry name" value="SHOCT"/>
    <property type="match status" value="1"/>
</dbReference>
<dbReference type="Gene3D" id="2.30.42.10">
    <property type="match status" value="1"/>
</dbReference>
<dbReference type="SUPFAM" id="SSF50156">
    <property type="entry name" value="PDZ domain-like"/>
    <property type="match status" value="1"/>
</dbReference>
<feature type="signal peptide" evidence="2">
    <location>
        <begin position="1"/>
        <end position="23"/>
    </location>
</feature>
<evidence type="ECO:0000256" key="1">
    <source>
        <dbReference type="SAM" id="MobiDB-lite"/>
    </source>
</evidence>
<evidence type="ECO:0000256" key="2">
    <source>
        <dbReference type="SAM" id="SignalP"/>
    </source>
</evidence>
<dbReference type="InterPro" id="IPR036034">
    <property type="entry name" value="PDZ_sf"/>
</dbReference>
<keyword evidence="5" id="KW-1185">Reference proteome</keyword>
<dbReference type="SMART" id="SM00228">
    <property type="entry name" value="PDZ"/>
    <property type="match status" value="1"/>
</dbReference>
<accession>A0ABT5JQY8</accession>